<keyword evidence="2" id="KW-0378">Hydrolase</keyword>
<proteinExistence type="predicted"/>
<dbReference type="PANTHER" id="PTHR43319">
    <property type="entry name" value="BETA-LACTAMASE-RELATED"/>
    <property type="match status" value="1"/>
</dbReference>
<feature type="domain" description="Beta-lactamase-related" evidence="1">
    <location>
        <begin position="18"/>
        <end position="361"/>
    </location>
</feature>
<dbReference type="Pfam" id="PF00144">
    <property type="entry name" value="Beta-lactamase"/>
    <property type="match status" value="1"/>
</dbReference>
<dbReference type="PANTHER" id="PTHR43319:SF3">
    <property type="entry name" value="BETA-LACTAMASE-RELATED DOMAIN-CONTAINING PROTEIN"/>
    <property type="match status" value="1"/>
</dbReference>
<dbReference type="InterPro" id="IPR052907">
    <property type="entry name" value="Beta-lactamase/esterase"/>
</dbReference>
<gene>
    <name evidence="2" type="primary">cddB</name>
</gene>
<evidence type="ECO:0000313" key="2">
    <source>
        <dbReference type="EMBL" id="AAL14234.1"/>
    </source>
</evidence>
<dbReference type="InterPro" id="IPR012338">
    <property type="entry name" value="Beta-lactam/transpept-like"/>
</dbReference>
<dbReference type="GO" id="GO:0016787">
    <property type="term" value="F:hydrolase activity"/>
    <property type="evidence" value="ECO:0007669"/>
    <property type="project" value="UniProtKB-KW"/>
</dbReference>
<organism evidence="2">
    <name type="scientific">Rhodococcus ruber</name>
    <dbReference type="NCBI Taxonomy" id="1830"/>
    <lineage>
        <taxon>Bacteria</taxon>
        <taxon>Bacillati</taxon>
        <taxon>Actinomycetota</taxon>
        <taxon>Actinomycetes</taxon>
        <taxon>Mycobacteriales</taxon>
        <taxon>Nocardiaceae</taxon>
        <taxon>Rhodococcus</taxon>
    </lineage>
</organism>
<dbReference type="Gene3D" id="3.40.710.10">
    <property type="entry name" value="DD-peptidase/beta-lactamase superfamily"/>
    <property type="match status" value="1"/>
</dbReference>
<sequence length="386" mass="41986">MDEPTIGGFCDDRFAAVRHIFEQNVTSGEELGAALVIDIDGETRVDIWGGFRDQARSTPWTEDTIVNVWSSTKSVLALAALMLVDAGELNLDAPVTRYWPEFAANGKSDIAVRHILSHTSGVSGWEQPFVLEDMYDWDKSTTLLAQQAPWWPAGSAAGYHANNQGHLIGEIVRRITGRPFKEFVTTHIAGPLAADFQIGARENDWGRTAEIVAPPPFDIDLAALDPDSVMVKTMTGPVADANAANTPGWRHADMGALNGHGNARSLARILSTITLGGESNGLRLLHSTSIGKIFEEQNNDVDLVLGVPFRRGIGYALPRPDTTPSIPEGRICFWGGWGGSMTVMDLDRRMTFTYVMNKMGPGIIGSARSEQYLRATYDALSETVTA</sequence>
<dbReference type="SUPFAM" id="SSF56601">
    <property type="entry name" value="beta-lactamase/transpeptidase-like"/>
    <property type="match status" value="1"/>
</dbReference>
<protein>
    <submittedName>
        <fullName evidence="2">Lactone hydrolase</fullName>
    </submittedName>
</protein>
<dbReference type="InterPro" id="IPR001466">
    <property type="entry name" value="Beta-lactam-related"/>
</dbReference>
<name>Q938F5_9NOCA</name>
<dbReference type="EMBL" id="AY052630">
    <property type="protein sequence ID" value="AAL14234.1"/>
    <property type="molecule type" value="Genomic_DNA"/>
</dbReference>
<reference evidence="2" key="1">
    <citation type="journal article" date="2001" name="J. Bacteriol.">
        <title>Cloning and characterization of a gene cluster for cyclododecanone oxidation in Rhodococcus ruber SC1.</title>
        <authorList>
            <person name="Kostichka K."/>
            <person name="Thomas S.M."/>
            <person name="Gibson K.J."/>
            <person name="Nagarajan V."/>
            <person name="Cheng Q."/>
        </authorList>
    </citation>
    <scope>NUCLEOTIDE SEQUENCE</scope>
    <source>
        <strain evidence="2">SC1</strain>
    </source>
</reference>
<dbReference type="AlphaFoldDB" id="Q938F5"/>
<accession>Q938F5</accession>
<evidence type="ECO:0000259" key="1">
    <source>
        <dbReference type="Pfam" id="PF00144"/>
    </source>
</evidence>